<evidence type="ECO:0000256" key="2">
    <source>
        <dbReference type="ARBA" id="ARBA00022526"/>
    </source>
</evidence>
<keyword evidence="5" id="KW-0119">Carbohydrate metabolism</keyword>
<feature type="domain" description="Glucose-6-phosphate dehydrogenase NAD-binding" evidence="6">
    <location>
        <begin position="17"/>
        <end position="153"/>
    </location>
</feature>
<evidence type="ECO:0000313" key="8">
    <source>
        <dbReference type="Proteomes" id="UP000283254"/>
    </source>
</evidence>
<comment type="caution">
    <text evidence="7">The sequence shown here is derived from an EMBL/GenBank/DDBJ whole genome shotgun (WGS) entry which is preliminary data.</text>
</comment>
<dbReference type="GO" id="GO:0004345">
    <property type="term" value="F:glucose-6-phosphate dehydrogenase activity"/>
    <property type="evidence" value="ECO:0007669"/>
    <property type="project" value="TreeGrafter"/>
</dbReference>
<evidence type="ECO:0000256" key="1">
    <source>
        <dbReference type="ARBA" id="ARBA00004937"/>
    </source>
</evidence>
<dbReference type="InterPro" id="IPR001282">
    <property type="entry name" value="G6P_DH"/>
</dbReference>
<dbReference type="GO" id="GO:0006006">
    <property type="term" value="P:glucose metabolic process"/>
    <property type="evidence" value="ECO:0007669"/>
    <property type="project" value="UniProtKB-KW"/>
</dbReference>
<dbReference type="SUPFAM" id="SSF51735">
    <property type="entry name" value="NAD(P)-binding Rossmann-fold domains"/>
    <property type="match status" value="1"/>
</dbReference>
<evidence type="ECO:0000256" key="5">
    <source>
        <dbReference type="ARBA" id="ARBA00023277"/>
    </source>
</evidence>
<dbReference type="AlphaFoldDB" id="A0A422QG75"/>
<evidence type="ECO:0000259" key="6">
    <source>
        <dbReference type="Pfam" id="PF00479"/>
    </source>
</evidence>
<name>A0A422QG75_9BURK</name>
<evidence type="ECO:0000313" key="7">
    <source>
        <dbReference type="EMBL" id="RNF28958.1"/>
    </source>
</evidence>
<feature type="non-terminal residue" evidence="7">
    <location>
        <position position="153"/>
    </location>
</feature>
<dbReference type="Pfam" id="PF00479">
    <property type="entry name" value="G6PD_N"/>
    <property type="match status" value="1"/>
</dbReference>
<keyword evidence="3" id="KW-0521">NADP</keyword>
<dbReference type="InterPro" id="IPR036291">
    <property type="entry name" value="NAD(P)-bd_dom_sf"/>
</dbReference>
<comment type="pathway">
    <text evidence="1">Carbohydrate degradation; pentose phosphate pathway; D-ribulose 5-phosphate from D-glucose 6-phosphate (oxidative stage): step 1/3.</text>
</comment>
<gene>
    <name evidence="7" type="ORF">NM04_20420</name>
</gene>
<protein>
    <submittedName>
        <fullName evidence="7">Glucose-6-phosphate dehydrogenase</fullName>
    </submittedName>
</protein>
<dbReference type="GO" id="GO:0050661">
    <property type="term" value="F:NADP binding"/>
    <property type="evidence" value="ECO:0007669"/>
    <property type="project" value="InterPro"/>
</dbReference>
<dbReference type="InterPro" id="IPR022674">
    <property type="entry name" value="G6P_DH_NAD-bd"/>
</dbReference>
<dbReference type="Gene3D" id="3.40.50.720">
    <property type="entry name" value="NAD(P)-binding Rossmann-like Domain"/>
    <property type="match status" value="1"/>
</dbReference>
<dbReference type="PANTHER" id="PTHR23429">
    <property type="entry name" value="GLUCOSE-6-PHOSPHATE 1-DEHYDROGENASE G6PD"/>
    <property type="match status" value="1"/>
</dbReference>
<dbReference type="Proteomes" id="UP000283254">
    <property type="component" value="Unassembled WGS sequence"/>
</dbReference>
<keyword evidence="4" id="KW-0560">Oxidoreductase</keyword>
<sequence length="153" mass="16857">MSTSNEQDNSLPLDMTIFGGMGDLAMRKLLPALYMAFLHGNLPPSTRILSTGRQDYDRAAYLAFVEEHSRSFISAANFNEKSWAGFLDLLVYVRLDVSNAELFDTLRDASRDGAQRVFYLATAPSLFTTICDKLAATGLVDANARVVLEKPLG</sequence>
<dbReference type="GO" id="GO:0009051">
    <property type="term" value="P:pentose-phosphate shunt, oxidative branch"/>
    <property type="evidence" value="ECO:0007669"/>
    <property type="project" value="TreeGrafter"/>
</dbReference>
<dbReference type="GO" id="GO:0005829">
    <property type="term" value="C:cytosol"/>
    <property type="evidence" value="ECO:0007669"/>
    <property type="project" value="TreeGrafter"/>
</dbReference>
<proteinExistence type="predicted"/>
<keyword evidence="8" id="KW-1185">Reference proteome</keyword>
<evidence type="ECO:0000256" key="3">
    <source>
        <dbReference type="ARBA" id="ARBA00022857"/>
    </source>
</evidence>
<accession>A0A422QG75</accession>
<keyword evidence="2" id="KW-0313">Glucose metabolism</keyword>
<evidence type="ECO:0000256" key="4">
    <source>
        <dbReference type="ARBA" id="ARBA00023002"/>
    </source>
</evidence>
<dbReference type="PANTHER" id="PTHR23429:SF0">
    <property type="entry name" value="GLUCOSE-6-PHOSPHATE 1-DEHYDROGENASE"/>
    <property type="match status" value="1"/>
</dbReference>
<reference evidence="7" key="1">
    <citation type="submission" date="2014-10" db="EMBL/GenBank/DDBJ databases">
        <title>Massilia sp. genome.</title>
        <authorList>
            <person name="Xu B."/>
            <person name="Dai L."/>
            <person name="Huang Z."/>
        </authorList>
    </citation>
    <scope>NUCLEOTIDE SEQUENCE [LARGE SCALE GENOMIC DNA]</scope>
    <source>
        <strain evidence="7">CFS-1</strain>
    </source>
</reference>
<dbReference type="EMBL" id="JSAB01000268">
    <property type="protein sequence ID" value="RNF28958.1"/>
    <property type="molecule type" value="Genomic_DNA"/>
</dbReference>
<organism evidence="7 8">
    <name type="scientific">Massilia aurea</name>
    <dbReference type="NCBI Taxonomy" id="373040"/>
    <lineage>
        <taxon>Bacteria</taxon>
        <taxon>Pseudomonadati</taxon>
        <taxon>Pseudomonadota</taxon>
        <taxon>Betaproteobacteria</taxon>
        <taxon>Burkholderiales</taxon>
        <taxon>Oxalobacteraceae</taxon>
        <taxon>Telluria group</taxon>
        <taxon>Massilia</taxon>
    </lineage>
</organism>